<proteinExistence type="inferred from homology"/>
<gene>
    <name evidence="9" type="ORF">EAF07_10285</name>
</gene>
<dbReference type="PANTHER" id="PTHR30290">
    <property type="entry name" value="PERIPLASMIC BINDING COMPONENT OF ABC TRANSPORTER"/>
    <property type="match status" value="1"/>
</dbReference>
<comment type="similarity">
    <text evidence="2">Belongs to the bacterial solute-binding protein 5 family.</text>
</comment>
<dbReference type="EMBL" id="RCVM01000036">
    <property type="protein sequence ID" value="RLY01081.1"/>
    <property type="molecule type" value="Genomic_DNA"/>
</dbReference>
<sequence>MKNKGKLLALAGVTLVSAAVLAACGGNSSAPKSEGASKVYNYVYASDPKSLDYILTNQSATSALVTQMVDGLLENDKYGNLVPSLAEDWKVSEDGLTYTYTLREGVSWYTSDGEEYAPVVAEDFVTGLKHAIDKDSESLYVIQDSIKNLNEYKEGKVKFEEVGIKALDERTVQYTLNAPEPYWNSKTTYSIMFPVNAKFLESKGKDFGSTDPSSILVNGAYFLSEYTAKTSMSFTKNDAYWDVDNLTLDEVKLTYFDGEDIGSLYTNFDKGAYNVATLNPNDPTYADAKKKYPDAITYGMQDTTTYFASINTNRSNFTNSKKDAAAQESTKKALLNQDFRQAITFAFDRGSWNAQRAGEDAREKALRSMLTAPTFVSIGEESYGQVVQKELASIGDEWKDVKLDDAQDGLYNADKAKAEFAKAKEALGSEVTYPIQLDFPVDQADTVAVQRAQSMKQSIEASLGKENVQLNIIELDNDTYLNSTYYAEDVSQQDYDLTISGWGPDYADPRSYLDIFNVENGANAQKIGVMPGKNQDIAKALGLDTFTADLTAANAIIDDLDARFTAQAKAEAKLLDQAVVIPLISLGGTPRVSKAVPFSGRYSVSGVKGSDVYKGIKLQEEPVTAKQYDKAKAAWLEEKAKSNAEAQKALADHVAK</sequence>
<dbReference type="Pfam" id="PF00496">
    <property type="entry name" value="SBP_bac_5"/>
    <property type="match status" value="1"/>
</dbReference>
<accession>A0A3L9DIS4</accession>
<keyword evidence="5" id="KW-0571">Peptide transport</keyword>
<dbReference type="GO" id="GO:1904680">
    <property type="term" value="F:peptide transmembrane transporter activity"/>
    <property type="evidence" value="ECO:0007669"/>
    <property type="project" value="TreeGrafter"/>
</dbReference>
<comment type="caution">
    <text evidence="9">The sequence shown here is derived from an EMBL/GenBank/DDBJ whole genome shotgun (WGS) entry which is preliminary data.</text>
</comment>
<keyword evidence="4 7" id="KW-0732">Signal</keyword>
<evidence type="ECO:0000256" key="4">
    <source>
        <dbReference type="ARBA" id="ARBA00022729"/>
    </source>
</evidence>
<feature type="chain" id="PRO_5039254866" evidence="7">
    <location>
        <begin position="23"/>
        <end position="656"/>
    </location>
</feature>
<dbReference type="Gene3D" id="3.90.76.10">
    <property type="entry name" value="Dipeptide-binding Protein, Domain 1"/>
    <property type="match status" value="1"/>
</dbReference>
<name>A0A3L9DIS4_9STRE</name>
<evidence type="ECO:0000256" key="7">
    <source>
        <dbReference type="SAM" id="SignalP"/>
    </source>
</evidence>
<dbReference type="PIRSF" id="PIRSF002741">
    <property type="entry name" value="MppA"/>
    <property type="match status" value="1"/>
</dbReference>
<dbReference type="RefSeq" id="WP_121836453.1">
    <property type="nucleotide sequence ID" value="NZ_RCVM01000036.1"/>
</dbReference>
<dbReference type="Proteomes" id="UP000279194">
    <property type="component" value="Unassembled WGS sequence"/>
</dbReference>
<dbReference type="Gene3D" id="3.10.105.10">
    <property type="entry name" value="Dipeptide-binding Protein, Domain 3"/>
    <property type="match status" value="1"/>
</dbReference>
<dbReference type="Gene3D" id="3.40.190.10">
    <property type="entry name" value="Periplasmic binding protein-like II"/>
    <property type="match status" value="1"/>
</dbReference>
<evidence type="ECO:0000256" key="5">
    <source>
        <dbReference type="ARBA" id="ARBA00022856"/>
    </source>
</evidence>
<dbReference type="GO" id="GO:0015031">
    <property type="term" value="P:protein transport"/>
    <property type="evidence" value="ECO:0007669"/>
    <property type="project" value="UniProtKB-KW"/>
</dbReference>
<protein>
    <submittedName>
        <fullName evidence="9">Peptide ABC transporter substrate-binding protein</fullName>
    </submittedName>
</protein>
<keyword evidence="3" id="KW-0813">Transport</keyword>
<keyword evidence="6" id="KW-0653">Protein transport</keyword>
<dbReference type="GO" id="GO:0015833">
    <property type="term" value="P:peptide transport"/>
    <property type="evidence" value="ECO:0007669"/>
    <property type="project" value="UniProtKB-KW"/>
</dbReference>
<organism evidence="9 10">
    <name type="scientific">Streptococcus hillyeri</name>
    <dbReference type="NCBI Taxonomy" id="2282420"/>
    <lineage>
        <taxon>Bacteria</taxon>
        <taxon>Bacillati</taxon>
        <taxon>Bacillota</taxon>
        <taxon>Bacilli</taxon>
        <taxon>Lactobacillales</taxon>
        <taxon>Streptococcaceae</taxon>
        <taxon>Streptococcus</taxon>
    </lineage>
</organism>
<dbReference type="GO" id="GO:0042597">
    <property type="term" value="C:periplasmic space"/>
    <property type="evidence" value="ECO:0007669"/>
    <property type="project" value="UniProtKB-ARBA"/>
</dbReference>
<keyword evidence="10" id="KW-1185">Reference proteome</keyword>
<feature type="domain" description="Solute-binding protein family 5" evidence="8">
    <location>
        <begin position="81"/>
        <end position="522"/>
    </location>
</feature>
<reference evidence="9 10" key="1">
    <citation type="submission" date="2018-10" db="EMBL/GenBank/DDBJ databases">
        <title>Streptococcus hillyeri sp. nov., isolated from equine tracheal sample.</title>
        <authorList>
            <person name="Macfadyen A.C."/>
            <person name="Waller A."/>
            <person name="Paterson G.K."/>
        </authorList>
    </citation>
    <scope>NUCLEOTIDE SEQUENCE [LARGE SCALE GENOMIC DNA]</scope>
    <source>
        <strain evidence="9 10">28462</strain>
    </source>
</reference>
<dbReference type="PROSITE" id="PS01040">
    <property type="entry name" value="SBP_BACTERIAL_5"/>
    <property type="match status" value="1"/>
</dbReference>
<evidence type="ECO:0000313" key="10">
    <source>
        <dbReference type="Proteomes" id="UP000279194"/>
    </source>
</evidence>
<dbReference type="CDD" id="cd08504">
    <property type="entry name" value="PBP2_OppA"/>
    <property type="match status" value="1"/>
</dbReference>
<evidence type="ECO:0000256" key="3">
    <source>
        <dbReference type="ARBA" id="ARBA00022448"/>
    </source>
</evidence>
<evidence type="ECO:0000256" key="2">
    <source>
        <dbReference type="ARBA" id="ARBA00005695"/>
    </source>
</evidence>
<dbReference type="AlphaFoldDB" id="A0A3L9DIS4"/>
<feature type="signal peptide" evidence="7">
    <location>
        <begin position="1"/>
        <end position="22"/>
    </location>
</feature>
<evidence type="ECO:0000259" key="8">
    <source>
        <dbReference type="Pfam" id="PF00496"/>
    </source>
</evidence>
<dbReference type="SUPFAM" id="SSF53850">
    <property type="entry name" value="Periplasmic binding protein-like II"/>
    <property type="match status" value="1"/>
</dbReference>
<dbReference type="GO" id="GO:0043190">
    <property type="term" value="C:ATP-binding cassette (ABC) transporter complex"/>
    <property type="evidence" value="ECO:0007669"/>
    <property type="project" value="InterPro"/>
</dbReference>
<dbReference type="PROSITE" id="PS51257">
    <property type="entry name" value="PROKAR_LIPOPROTEIN"/>
    <property type="match status" value="1"/>
</dbReference>
<evidence type="ECO:0000256" key="1">
    <source>
        <dbReference type="ARBA" id="ARBA00004193"/>
    </source>
</evidence>
<dbReference type="InterPro" id="IPR000914">
    <property type="entry name" value="SBP_5_dom"/>
</dbReference>
<evidence type="ECO:0000256" key="6">
    <source>
        <dbReference type="ARBA" id="ARBA00022927"/>
    </source>
</evidence>
<dbReference type="PANTHER" id="PTHR30290:SF10">
    <property type="entry name" value="PERIPLASMIC OLIGOPEPTIDE-BINDING PROTEIN-RELATED"/>
    <property type="match status" value="1"/>
</dbReference>
<evidence type="ECO:0000313" key="9">
    <source>
        <dbReference type="EMBL" id="RLY01081.1"/>
    </source>
</evidence>
<dbReference type="InterPro" id="IPR039424">
    <property type="entry name" value="SBP_5"/>
</dbReference>
<dbReference type="InterPro" id="IPR030678">
    <property type="entry name" value="Peptide/Ni-bd"/>
</dbReference>
<dbReference type="InterPro" id="IPR023765">
    <property type="entry name" value="SBP_5_CS"/>
</dbReference>
<comment type="subcellular location">
    <subcellularLocation>
        <location evidence="1">Cell membrane</location>
        <topology evidence="1">Lipid-anchor</topology>
    </subcellularLocation>
</comment>
<dbReference type="OrthoDB" id="403896at2"/>